<dbReference type="PANTHER" id="PTHR30349">
    <property type="entry name" value="PHAGE INTEGRASE-RELATED"/>
    <property type="match status" value="1"/>
</dbReference>
<dbReference type="GO" id="GO:0003677">
    <property type="term" value="F:DNA binding"/>
    <property type="evidence" value="ECO:0007669"/>
    <property type="project" value="UniProtKB-UniRule"/>
</dbReference>
<evidence type="ECO:0000256" key="4">
    <source>
        <dbReference type="ARBA" id="ARBA00023172"/>
    </source>
</evidence>
<keyword evidence="3 5" id="KW-0238">DNA-binding</keyword>
<feature type="region of interest" description="Disordered" evidence="6">
    <location>
        <begin position="298"/>
        <end position="319"/>
    </location>
</feature>
<dbReference type="PANTHER" id="PTHR30349:SF41">
    <property type="entry name" value="INTEGRASE_RECOMBINASE PROTEIN MJ0367-RELATED"/>
    <property type="match status" value="1"/>
</dbReference>
<proteinExistence type="inferred from homology"/>
<dbReference type="InterPro" id="IPR050090">
    <property type="entry name" value="Tyrosine_recombinase_XerCD"/>
</dbReference>
<dbReference type="Pfam" id="PF00589">
    <property type="entry name" value="Phage_integrase"/>
    <property type="match status" value="1"/>
</dbReference>
<sequence length="319" mass="36591">MAGYDLAPLAASWMRSLKARKLSANTQRIYGRAITDFGKYLETYEPTPTEDDPDPRPAPTELEGDQGIHREHIERYIIGLIERTSAGNAHQHFRSLRTFFNWLVDEEEMNRSPMRKMKPPEPGEVEVPVIPDDALKKLLATCKSTSFIDRRDRAILLMFLDTGGRLSEITDRTQEKLDLDINVLHVLGKGNRERPLPFGRATAQAMDRYLRAAAKYLGRPLAPSDPLWVSYKRRDALTIWGVGEMIEKRCKAAGIPHIHPHQFRHTFAHQWKLNEGNEDALMRIMGWKSREMLSRYGASAGEERARRQHQDLSPGDRLK</sequence>
<comment type="similarity">
    <text evidence="1">Belongs to the 'phage' integrase family.</text>
</comment>
<evidence type="ECO:0000256" key="5">
    <source>
        <dbReference type="PROSITE-ProRule" id="PRU01248"/>
    </source>
</evidence>
<dbReference type="EMBL" id="FODD01000046">
    <property type="protein sequence ID" value="SEO82655.1"/>
    <property type="molecule type" value="Genomic_DNA"/>
</dbReference>
<feature type="domain" description="Core-binding (CB)" evidence="8">
    <location>
        <begin position="4"/>
        <end position="104"/>
    </location>
</feature>
<dbReference type="Gene3D" id="1.10.150.130">
    <property type="match status" value="1"/>
</dbReference>
<evidence type="ECO:0000259" key="7">
    <source>
        <dbReference type="PROSITE" id="PS51898"/>
    </source>
</evidence>
<keyword evidence="2" id="KW-0229">DNA integration</keyword>
<dbReference type="CDD" id="cd00397">
    <property type="entry name" value="DNA_BRE_C"/>
    <property type="match status" value="1"/>
</dbReference>
<dbReference type="AlphaFoldDB" id="A0A1H8SVT8"/>
<gene>
    <name evidence="9" type="ORF">SAMN05216267_10461</name>
</gene>
<dbReference type="Proteomes" id="UP000181951">
    <property type="component" value="Unassembled WGS sequence"/>
</dbReference>
<keyword evidence="4" id="KW-0233">DNA recombination</keyword>
<dbReference type="InterPro" id="IPR044068">
    <property type="entry name" value="CB"/>
</dbReference>
<evidence type="ECO:0000256" key="1">
    <source>
        <dbReference type="ARBA" id="ARBA00008857"/>
    </source>
</evidence>
<keyword evidence="10" id="KW-1185">Reference proteome</keyword>
<dbReference type="GO" id="GO:0015074">
    <property type="term" value="P:DNA integration"/>
    <property type="evidence" value="ECO:0007669"/>
    <property type="project" value="UniProtKB-KW"/>
</dbReference>
<evidence type="ECO:0000256" key="2">
    <source>
        <dbReference type="ARBA" id="ARBA00022908"/>
    </source>
</evidence>
<dbReference type="InterPro" id="IPR004107">
    <property type="entry name" value="Integrase_SAM-like_N"/>
</dbReference>
<dbReference type="InterPro" id="IPR013762">
    <property type="entry name" value="Integrase-like_cat_sf"/>
</dbReference>
<dbReference type="InterPro" id="IPR010998">
    <property type="entry name" value="Integrase_recombinase_N"/>
</dbReference>
<protein>
    <submittedName>
        <fullName evidence="9">Site-specific recombinase XerD</fullName>
    </submittedName>
</protein>
<dbReference type="Pfam" id="PF13495">
    <property type="entry name" value="Phage_int_SAM_4"/>
    <property type="match status" value="1"/>
</dbReference>
<evidence type="ECO:0000259" key="8">
    <source>
        <dbReference type="PROSITE" id="PS51900"/>
    </source>
</evidence>
<organism evidence="9 10">
    <name type="scientific">Actinacidiphila rubida</name>
    <dbReference type="NCBI Taxonomy" id="310780"/>
    <lineage>
        <taxon>Bacteria</taxon>
        <taxon>Bacillati</taxon>
        <taxon>Actinomycetota</taxon>
        <taxon>Actinomycetes</taxon>
        <taxon>Kitasatosporales</taxon>
        <taxon>Streptomycetaceae</taxon>
        <taxon>Actinacidiphila</taxon>
    </lineage>
</organism>
<feature type="compositionally biased region" description="Basic and acidic residues" evidence="6">
    <location>
        <begin position="301"/>
        <end position="319"/>
    </location>
</feature>
<evidence type="ECO:0000313" key="9">
    <source>
        <dbReference type="EMBL" id="SEO82655.1"/>
    </source>
</evidence>
<dbReference type="PROSITE" id="PS51898">
    <property type="entry name" value="TYR_RECOMBINASE"/>
    <property type="match status" value="1"/>
</dbReference>
<dbReference type="GO" id="GO:0006310">
    <property type="term" value="P:DNA recombination"/>
    <property type="evidence" value="ECO:0007669"/>
    <property type="project" value="UniProtKB-KW"/>
</dbReference>
<reference evidence="9 10" key="1">
    <citation type="submission" date="2016-10" db="EMBL/GenBank/DDBJ databases">
        <authorList>
            <person name="de Groot N.N."/>
        </authorList>
    </citation>
    <scope>NUCLEOTIDE SEQUENCE [LARGE SCALE GENOMIC DNA]</scope>
    <source>
        <strain evidence="9 10">CGMCC 4.2026</strain>
    </source>
</reference>
<name>A0A1H8SVT8_9ACTN</name>
<evidence type="ECO:0000256" key="3">
    <source>
        <dbReference type="ARBA" id="ARBA00023125"/>
    </source>
</evidence>
<dbReference type="STRING" id="310780.SAMN05216267_10461"/>
<feature type="region of interest" description="Disordered" evidence="6">
    <location>
        <begin position="43"/>
        <end position="64"/>
    </location>
</feature>
<dbReference type="InterPro" id="IPR002104">
    <property type="entry name" value="Integrase_catalytic"/>
</dbReference>
<dbReference type="Gene3D" id="1.10.443.10">
    <property type="entry name" value="Intergrase catalytic core"/>
    <property type="match status" value="1"/>
</dbReference>
<evidence type="ECO:0000256" key="6">
    <source>
        <dbReference type="SAM" id="MobiDB-lite"/>
    </source>
</evidence>
<dbReference type="OrthoDB" id="3183879at2"/>
<dbReference type="PROSITE" id="PS51900">
    <property type="entry name" value="CB"/>
    <property type="match status" value="1"/>
</dbReference>
<dbReference type="RefSeq" id="WP_069464241.1">
    <property type="nucleotide sequence ID" value="NZ_FODD01000046.1"/>
</dbReference>
<dbReference type="InterPro" id="IPR011010">
    <property type="entry name" value="DNA_brk_join_enz"/>
</dbReference>
<accession>A0A1H8SVT8</accession>
<feature type="domain" description="Tyr recombinase" evidence="7">
    <location>
        <begin position="125"/>
        <end position="310"/>
    </location>
</feature>
<evidence type="ECO:0000313" key="10">
    <source>
        <dbReference type="Proteomes" id="UP000181951"/>
    </source>
</evidence>
<dbReference type="SUPFAM" id="SSF56349">
    <property type="entry name" value="DNA breaking-rejoining enzymes"/>
    <property type="match status" value="1"/>
</dbReference>